<dbReference type="AlphaFoldDB" id="A0A937J5W4"/>
<reference evidence="1" key="1">
    <citation type="submission" date="2020-10" db="EMBL/GenBank/DDBJ databases">
        <title>Microbiome of the Black Sea water column analyzed by genome centric metagenomics.</title>
        <authorList>
            <person name="Cabello-Yeves P.J."/>
            <person name="Callieri C."/>
            <person name="Picazo A."/>
            <person name="Mehrshad M."/>
            <person name="Haro-Moreno J.M."/>
            <person name="Roda-Garcia J."/>
            <person name="Dzembekova N."/>
            <person name="Slabakova V."/>
            <person name="Slabakova N."/>
            <person name="Moncheva S."/>
            <person name="Rodriguez-Valera F."/>
        </authorList>
    </citation>
    <scope>NUCLEOTIDE SEQUENCE</scope>
    <source>
        <strain evidence="1">BS30m-G43</strain>
    </source>
</reference>
<proteinExistence type="predicted"/>
<dbReference type="Pfam" id="PF05728">
    <property type="entry name" value="UPF0227"/>
    <property type="match status" value="1"/>
</dbReference>
<accession>A0A937J5W4</accession>
<protein>
    <submittedName>
        <fullName evidence="1">Esterase</fullName>
    </submittedName>
</protein>
<organism evidence="1 2">
    <name type="scientific">SAR86 cluster bacterium</name>
    <dbReference type="NCBI Taxonomy" id="2030880"/>
    <lineage>
        <taxon>Bacteria</taxon>
        <taxon>Pseudomonadati</taxon>
        <taxon>Pseudomonadota</taxon>
        <taxon>Gammaproteobacteria</taxon>
        <taxon>SAR86 cluster</taxon>
    </lineage>
</organism>
<name>A0A937J5W4_9GAMM</name>
<gene>
    <name evidence="1" type="ORF">ISR29_03415</name>
</gene>
<sequence>MSKTIFYFHGFMSSAESSKAQIFKKFIKNNFPDTKLIIPNIADKFSEAIPQLNKLVSEDLSESKSFIGSSLGGFFATYFAELYEQKAVVINPAINPSEGLKEYLGTNKNYSNGNKFELTNKDIEELKEIEILKIKNPCNYLLLSESKDEVIDYIDAVSFYDGGYIDLKFGGSHSYDSFSKKLDTIKKFLNL</sequence>
<dbReference type="InterPro" id="IPR008886">
    <property type="entry name" value="UPF0227/Esterase_YqiA"/>
</dbReference>
<dbReference type="PANTHER" id="PTHR35602:SF3">
    <property type="entry name" value="ESTERASE YQIA"/>
    <property type="match status" value="1"/>
</dbReference>
<evidence type="ECO:0000313" key="1">
    <source>
        <dbReference type="EMBL" id="MBL6903231.1"/>
    </source>
</evidence>
<dbReference type="Gene3D" id="3.40.50.1820">
    <property type="entry name" value="alpha/beta hydrolase"/>
    <property type="match status" value="1"/>
</dbReference>
<evidence type="ECO:0000313" key="2">
    <source>
        <dbReference type="Proteomes" id="UP000705230"/>
    </source>
</evidence>
<dbReference type="EMBL" id="JADHSG010000003">
    <property type="protein sequence ID" value="MBL6903231.1"/>
    <property type="molecule type" value="Genomic_DNA"/>
</dbReference>
<dbReference type="SUPFAM" id="SSF53474">
    <property type="entry name" value="alpha/beta-Hydrolases"/>
    <property type="match status" value="1"/>
</dbReference>
<comment type="caution">
    <text evidence="1">The sequence shown here is derived from an EMBL/GenBank/DDBJ whole genome shotgun (WGS) entry which is preliminary data.</text>
</comment>
<dbReference type="Proteomes" id="UP000705230">
    <property type="component" value="Unassembled WGS sequence"/>
</dbReference>
<dbReference type="InterPro" id="IPR029058">
    <property type="entry name" value="AB_hydrolase_fold"/>
</dbReference>
<dbReference type="PANTHER" id="PTHR35602">
    <property type="entry name" value="ESTERASE YQIA-RELATED"/>
    <property type="match status" value="1"/>
</dbReference>